<organism evidence="1 2">
    <name type="scientific">Amycolatopsis carbonis</name>
    <dbReference type="NCBI Taxonomy" id="715471"/>
    <lineage>
        <taxon>Bacteria</taxon>
        <taxon>Bacillati</taxon>
        <taxon>Actinomycetota</taxon>
        <taxon>Actinomycetes</taxon>
        <taxon>Pseudonocardiales</taxon>
        <taxon>Pseudonocardiaceae</taxon>
        <taxon>Amycolatopsis</taxon>
    </lineage>
</organism>
<keyword evidence="2" id="KW-1185">Reference proteome</keyword>
<dbReference type="AlphaFoldDB" id="A0A9Y2IF20"/>
<gene>
    <name evidence="1" type="ORF">QRX50_45645</name>
</gene>
<accession>A0A9Y2IF20</accession>
<evidence type="ECO:0000313" key="1">
    <source>
        <dbReference type="EMBL" id="WIX78557.1"/>
    </source>
</evidence>
<evidence type="ECO:0000313" key="2">
    <source>
        <dbReference type="Proteomes" id="UP001236014"/>
    </source>
</evidence>
<name>A0A9Y2IF20_9PSEU</name>
<dbReference type="Proteomes" id="UP001236014">
    <property type="component" value="Chromosome"/>
</dbReference>
<proteinExistence type="predicted"/>
<dbReference type="RefSeq" id="WP_285969272.1">
    <property type="nucleotide sequence ID" value="NZ_CP127294.1"/>
</dbReference>
<dbReference type="EMBL" id="CP127294">
    <property type="protein sequence ID" value="WIX78557.1"/>
    <property type="molecule type" value="Genomic_DNA"/>
</dbReference>
<sequence length="64" mass="7382">MSESDLLCQMFEALRDDIDSVPFPQFTNLVIPPQPSRAQVDACRSRDARKENVMNPMHRNRGHL</sequence>
<protein>
    <submittedName>
        <fullName evidence="1">Uncharacterized protein</fullName>
    </submittedName>
</protein>
<reference evidence="1 2" key="1">
    <citation type="submission" date="2023-06" db="EMBL/GenBank/DDBJ databases">
        <authorList>
            <person name="Oyuntsetseg B."/>
            <person name="Kim S.B."/>
        </authorList>
    </citation>
    <scope>NUCLEOTIDE SEQUENCE [LARGE SCALE GENOMIC DNA]</scope>
    <source>
        <strain evidence="1 2">2-15</strain>
    </source>
</reference>
<dbReference type="KEGG" id="acab:QRX50_45645"/>